<evidence type="ECO:0000313" key="2">
    <source>
        <dbReference type="EMBL" id="KAJ8888603.1"/>
    </source>
</evidence>
<protein>
    <submittedName>
        <fullName evidence="2">Uncharacterized protein</fullName>
    </submittedName>
</protein>
<evidence type="ECO:0000313" key="3">
    <source>
        <dbReference type="Proteomes" id="UP001159363"/>
    </source>
</evidence>
<evidence type="ECO:0000256" key="1">
    <source>
        <dbReference type="SAM" id="SignalP"/>
    </source>
</evidence>
<sequence length="575" mass="62291">MTIPALGLLVLGICRHGGPGMSITCRGSTVVSVMARELFVADTMYALDPRASGGVVLHYVPLAPTRAVTNISCRRLGRAGGPSSVVCSSFGFTPFADIFRFRDFGKRGLPILFHASSSGEFSDVGFLMWGVWRALKLCGVVSRESPVLSRPHSAASPNPMTSFFSHSGWSDMCVPRAWQLAPLGASPLIHILIQDHTAHIKRPGRYNKHITSPRITEPAPELRNISPYSLLSSVFRSPSRWMAHSVLCQTASCMDTCVDNVGFKENALRYHSIFVCRVLCPLYAGLVPSVCRVLCPPYVGSCALRMSGLVPSVCRVLCPPYVGSCALRMSGLVPSVCRVLCPPYVGSCALRMSLPVPVVCRVLCPPYVGSCARRAAVAKWLNYSPPTKAVRFLAGSLLDFRVWESCRTMPLVGGVFFFLVDLPSFNLFHSGAVPNSRLFTLTSSQNLDVKSRPNLFISHSLIGIAFRSFGESGRGRGGGGGRESSVTCTHTIRSSFPCGSFLTHELPFPKTGGGRVFESVLSVCNSSLSRWRTCVRVELLRGRQASTSLSTVGACRQWSGVEISVHLQELFASKG</sequence>
<feature type="chain" id="PRO_5045123048" evidence="1">
    <location>
        <begin position="21"/>
        <end position="575"/>
    </location>
</feature>
<reference evidence="2 3" key="1">
    <citation type="submission" date="2023-02" db="EMBL/GenBank/DDBJ databases">
        <title>LHISI_Scaffold_Assembly.</title>
        <authorList>
            <person name="Stuart O.P."/>
            <person name="Cleave R."/>
            <person name="Magrath M.J.L."/>
            <person name="Mikheyev A.S."/>
        </authorList>
    </citation>
    <scope>NUCLEOTIDE SEQUENCE [LARGE SCALE GENOMIC DNA]</scope>
    <source>
        <strain evidence="2">Daus_M_001</strain>
        <tissue evidence="2">Leg muscle</tissue>
    </source>
</reference>
<feature type="signal peptide" evidence="1">
    <location>
        <begin position="1"/>
        <end position="20"/>
    </location>
</feature>
<organism evidence="2 3">
    <name type="scientific">Dryococelus australis</name>
    <dbReference type="NCBI Taxonomy" id="614101"/>
    <lineage>
        <taxon>Eukaryota</taxon>
        <taxon>Metazoa</taxon>
        <taxon>Ecdysozoa</taxon>
        <taxon>Arthropoda</taxon>
        <taxon>Hexapoda</taxon>
        <taxon>Insecta</taxon>
        <taxon>Pterygota</taxon>
        <taxon>Neoptera</taxon>
        <taxon>Polyneoptera</taxon>
        <taxon>Phasmatodea</taxon>
        <taxon>Verophasmatodea</taxon>
        <taxon>Anareolatae</taxon>
        <taxon>Phasmatidae</taxon>
        <taxon>Eurycanthinae</taxon>
        <taxon>Dryococelus</taxon>
    </lineage>
</organism>
<accession>A0ABQ9HW41</accession>
<gene>
    <name evidence="2" type="ORF">PR048_008095</name>
</gene>
<comment type="caution">
    <text evidence="2">The sequence shown here is derived from an EMBL/GenBank/DDBJ whole genome shotgun (WGS) entry which is preliminary data.</text>
</comment>
<dbReference type="EMBL" id="JARBHB010000003">
    <property type="protein sequence ID" value="KAJ8888603.1"/>
    <property type="molecule type" value="Genomic_DNA"/>
</dbReference>
<keyword evidence="1" id="KW-0732">Signal</keyword>
<name>A0ABQ9HW41_9NEOP</name>
<proteinExistence type="predicted"/>
<dbReference type="Proteomes" id="UP001159363">
    <property type="component" value="Chromosome 3"/>
</dbReference>
<keyword evidence="3" id="KW-1185">Reference proteome</keyword>